<dbReference type="Proteomes" id="UP001305421">
    <property type="component" value="Chromosome"/>
</dbReference>
<reference evidence="4 5" key="1">
    <citation type="submission" date="2022-12" db="EMBL/GenBank/DDBJ databases">
        <title>Two new species, Stenotrophomonas aracearum and Stenotrophomonas oahuensis, isolated from Anthurium (Araceae family) in Hawaii.</title>
        <authorList>
            <person name="Chunag S.C."/>
            <person name="Dobhal S."/>
            <person name="Alvarez A."/>
            <person name="Arif M."/>
        </authorList>
    </citation>
    <scope>NUCLEOTIDE SEQUENCE [LARGE SCALE GENOMIC DNA]</scope>
    <source>
        <strain evidence="4 5">A5588</strain>
    </source>
</reference>
<evidence type="ECO:0000256" key="1">
    <source>
        <dbReference type="ARBA" id="ARBA00022603"/>
    </source>
</evidence>
<dbReference type="GO" id="GO:0032259">
    <property type="term" value="P:methylation"/>
    <property type="evidence" value="ECO:0007669"/>
    <property type="project" value="UniProtKB-KW"/>
</dbReference>
<accession>A0ABY9YF06</accession>
<protein>
    <submittedName>
        <fullName evidence="4">Class I SAM-dependent methyltransferase</fullName>
        <ecNumber evidence="4">2.1.1.-</ecNumber>
    </submittedName>
</protein>
<sequence>MIDFSFSPAMLMMPRKLPHSAWLGHIPFASWLLEVQRPELIVELGTHNGASFLALCQAVEAQQLSARVFAIDTWEGDEHAGFYGNEIYAELRDYQQRHYAGISEMMRMRFDQALEYFADGSVDLLHVDGLHTYEAVREDFESWRAKLSPRAVVIFHDSCVRERGFGVWQYWSEISKQFPSFEFTHTHGLGVLLVGEQQPEKLLHLAGAAARGEFAAINQLFDSLGRNIKNVEEIERVNGGLVAAHNEIGRLNQEEARLRAALDKNIEDSHEQIARLNAEEAQLRALLDKSGEEAREQMARSSLEEARLRGLLERNAEETNERYAAVESQLPALAQALSLLERRVLDGLEGSRGLLNEAMHTEREASVASVIESVIPRLEEQDRKLNHLMRPWWRRLSGR</sequence>
<dbReference type="Gene3D" id="3.40.50.150">
    <property type="entry name" value="Vaccinia Virus protein VP39"/>
    <property type="match status" value="1"/>
</dbReference>
<dbReference type="InterPro" id="IPR029063">
    <property type="entry name" value="SAM-dependent_MTases_sf"/>
</dbReference>
<dbReference type="Pfam" id="PF13578">
    <property type="entry name" value="Methyltransf_24"/>
    <property type="match status" value="1"/>
</dbReference>
<dbReference type="PANTHER" id="PTHR40048">
    <property type="entry name" value="RHAMNOSYL O-METHYLTRANSFERASE"/>
    <property type="match status" value="1"/>
</dbReference>
<dbReference type="EMBL" id="CP115543">
    <property type="protein sequence ID" value="WNH49290.1"/>
    <property type="molecule type" value="Genomic_DNA"/>
</dbReference>
<evidence type="ECO:0000313" key="4">
    <source>
        <dbReference type="EMBL" id="WNH49290.1"/>
    </source>
</evidence>
<evidence type="ECO:0000313" key="5">
    <source>
        <dbReference type="Proteomes" id="UP001305421"/>
    </source>
</evidence>
<keyword evidence="1 4" id="KW-0489">Methyltransferase</keyword>
<feature type="coiled-coil region" evidence="3">
    <location>
        <begin position="259"/>
        <end position="329"/>
    </location>
</feature>
<evidence type="ECO:0000256" key="2">
    <source>
        <dbReference type="ARBA" id="ARBA00022679"/>
    </source>
</evidence>
<gene>
    <name evidence="4" type="ORF">PDM28_02850</name>
</gene>
<evidence type="ECO:0000256" key="3">
    <source>
        <dbReference type="SAM" id="Coils"/>
    </source>
</evidence>
<name>A0ABY9YF06_9GAMM</name>
<dbReference type="PANTHER" id="PTHR40048:SF1">
    <property type="entry name" value="RHAMNOSYL O-METHYLTRANSFERASE"/>
    <property type="match status" value="1"/>
</dbReference>
<keyword evidence="3" id="KW-0175">Coiled coil</keyword>
<dbReference type="SUPFAM" id="SSF53335">
    <property type="entry name" value="S-adenosyl-L-methionine-dependent methyltransferases"/>
    <property type="match status" value="1"/>
</dbReference>
<proteinExistence type="predicted"/>
<keyword evidence="2 4" id="KW-0808">Transferase</keyword>
<dbReference type="RefSeq" id="WP_311183758.1">
    <property type="nucleotide sequence ID" value="NZ_CP115543.1"/>
</dbReference>
<keyword evidence="5" id="KW-1185">Reference proteome</keyword>
<dbReference type="EC" id="2.1.1.-" evidence="4"/>
<organism evidence="4 5">
    <name type="scientific">Stenotrophomonas aracearum</name>
    <dbReference type="NCBI Taxonomy" id="3003272"/>
    <lineage>
        <taxon>Bacteria</taxon>
        <taxon>Pseudomonadati</taxon>
        <taxon>Pseudomonadota</taxon>
        <taxon>Gammaproteobacteria</taxon>
        <taxon>Lysobacterales</taxon>
        <taxon>Lysobacteraceae</taxon>
        <taxon>Stenotrophomonas</taxon>
    </lineage>
</organism>
<dbReference type="GO" id="GO:0008168">
    <property type="term" value="F:methyltransferase activity"/>
    <property type="evidence" value="ECO:0007669"/>
    <property type="project" value="UniProtKB-KW"/>
</dbReference>